<evidence type="ECO:0000256" key="8">
    <source>
        <dbReference type="ARBA" id="ARBA00022516"/>
    </source>
</evidence>
<dbReference type="Proteomes" id="UP000614601">
    <property type="component" value="Unassembled WGS sequence"/>
</dbReference>
<evidence type="ECO:0000256" key="17">
    <source>
        <dbReference type="ARBA" id="ARBA00023264"/>
    </source>
</evidence>
<comment type="function">
    <text evidence="20">Catalyzes the conversion of phosphatidic acid (PA) to CDP-diacylglycerol (CDP-DAG), an essential intermediate in the synthesis of phosphatidylglycerol, cardiolipin and phosphatidylinositol.</text>
</comment>
<evidence type="ECO:0000256" key="18">
    <source>
        <dbReference type="ARBA" id="ARBA00029893"/>
    </source>
</evidence>
<dbReference type="UniPathway" id="UPA00557">
    <property type="reaction ID" value="UER00614"/>
</dbReference>
<keyword evidence="14 20" id="KW-0496">Mitochondrion</keyword>
<evidence type="ECO:0000256" key="4">
    <source>
        <dbReference type="ARBA" id="ARBA00005189"/>
    </source>
</evidence>
<keyword evidence="15 20" id="KW-0472">Membrane</keyword>
<keyword evidence="13 20" id="KW-0443">Lipid metabolism</keyword>
<evidence type="ECO:0000256" key="14">
    <source>
        <dbReference type="ARBA" id="ARBA00023128"/>
    </source>
</evidence>
<proteinExistence type="inferred from homology"/>
<keyword evidence="11 20" id="KW-0999">Mitochondrion inner membrane</keyword>
<dbReference type="Proteomes" id="UP000783686">
    <property type="component" value="Unassembled WGS sequence"/>
</dbReference>
<gene>
    <name evidence="21" type="ORF">BOKJ2_LOCUS1724</name>
</gene>
<dbReference type="GO" id="GO:0004605">
    <property type="term" value="F:phosphatidate cytidylyltransferase activity"/>
    <property type="evidence" value="ECO:0007669"/>
    <property type="project" value="UniProtKB-UniRule"/>
</dbReference>
<dbReference type="GO" id="GO:0005743">
    <property type="term" value="C:mitochondrial inner membrane"/>
    <property type="evidence" value="ECO:0007669"/>
    <property type="project" value="UniProtKB-SubCell"/>
</dbReference>
<keyword evidence="22" id="KW-1185">Reference proteome</keyword>
<keyword evidence="12 20" id="KW-0460">Magnesium</keyword>
<comment type="pathway">
    <text evidence="4">Lipid metabolism.</text>
</comment>
<keyword evidence="8 20" id="KW-0444">Lipid biosynthesis</keyword>
<comment type="subcellular location">
    <subcellularLocation>
        <location evidence="2 20">Mitochondrion inner membrane</location>
        <topology evidence="2 20">Peripheral membrane protein</topology>
        <orientation evidence="2 20">Matrix side</orientation>
    </subcellularLocation>
</comment>
<evidence type="ECO:0000313" key="22">
    <source>
        <dbReference type="Proteomes" id="UP000614601"/>
    </source>
</evidence>
<dbReference type="EMBL" id="CAJFCW020000001">
    <property type="protein sequence ID" value="CAG9084127.1"/>
    <property type="molecule type" value="Genomic_DNA"/>
</dbReference>
<evidence type="ECO:0000256" key="11">
    <source>
        <dbReference type="ARBA" id="ARBA00022792"/>
    </source>
</evidence>
<comment type="caution">
    <text evidence="21">The sequence shown here is derived from an EMBL/GenBank/DDBJ whole genome shotgun (WGS) entry which is preliminary data.</text>
</comment>
<comment type="similarity">
    <text evidence="5 20">Belongs to the TAM41 family.</text>
</comment>
<comment type="pathway">
    <text evidence="3 20">Phospholipid metabolism; CDP-diacylglycerol biosynthesis; CDP-diacylglycerol from sn-glycerol 3-phosphate: step 3/3.</text>
</comment>
<organism evidence="21 22">
    <name type="scientific">Bursaphelenchus okinawaensis</name>
    <dbReference type="NCBI Taxonomy" id="465554"/>
    <lineage>
        <taxon>Eukaryota</taxon>
        <taxon>Metazoa</taxon>
        <taxon>Ecdysozoa</taxon>
        <taxon>Nematoda</taxon>
        <taxon>Chromadorea</taxon>
        <taxon>Rhabditida</taxon>
        <taxon>Tylenchina</taxon>
        <taxon>Tylenchomorpha</taxon>
        <taxon>Aphelenchoidea</taxon>
        <taxon>Aphelenchoididae</taxon>
        <taxon>Bursaphelenchus</taxon>
    </lineage>
</organism>
<protein>
    <recommendedName>
        <fullName evidence="7 20">Phosphatidate cytidylyltransferase, mitochondrial</fullName>
        <ecNumber evidence="6 20">2.7.7.41</ecNumber>
    </recommendedName>
    <alternativeName>
        <fullName evidence="18 20">CDP-diacylglycerol synthase</fullName>
    </alternativeName>
    <alternativeName>
        <fullName evidence="19 20">Mitochondrial translocator assembly and maintenance protein 41 homolog</fullName>
    </alternativeName>
</protein>
<evidence type="ECO:0000256" key="1">
    <source>
        <dbReference type="ARBA" id="ARBA00001946"/>
    </source>
</evidence>
<dbReference type="PANTHER" id="PTHR13619:SF0">
    <property type="entry name" value="PHOSPHATIDATE CYTIDYLYLTRANSFERASE, MITOCHONDRIAL"/>
    <property type="match status" value="1"/>
</dbReference>
<dbReference type="GO" id="GO:0032049">
    <property type="term" value="P:cardiolipin biosynthetic process"/>
    <property type="evidence" value="ECO:0007669"/>
    <property type="project" value="UniProtKB-UniRule"/>
</dbReference>
<evidence type="ECO:0000256" key="7">
    <source>
        <dbReference type="ARBA" id="ARBA00018337"/>
    </source>
</evidence>
<evidence type="ECO:0000256" key="12">
    <source>
        <dbReference type="ARBA" id="ARBA00022842"/>
    </source>
</evidence>
<evidence type="ECO:0000256" key="9">
    <source>
        <dbReference type="ARBA" id="ARBA00022679"/>
    </source>
</evidence>
<evidence type="ECO:0000256" key="5">
    <source>
        <dbReference type="ARBA" id="ARBA00005458"/>
    </source>
</evidence>
<accession>A0A811JUQ4</accession>
<dbReference type="EC" id="2.7.7.41" evidence="6 20"/>
<reference evidence="21" key="1">
    <citation type="submission" date="2020-09" db="EMBL/GenBank/DDBJ databases">
        <authorList>
            <person name="Kikuchi T."/>
        </authorList>
    </citation>
    <scope>NUCLEOTIDE SEQUENCE</scope>
    <source>
        <strain evidence="21">SH1</strain>
    </source>
</reference>
<evidence type="ECO:0000313" key="21">
    <source>
        <dbReference type="EMBL" id="CAD5207040.1"/>
    </source>
</evidence>
<dbReference type="EMBL" id="CAJFDH010000001">
    <property type="protein sequence ID" value="CAD5207040.1"/>
    <property type="molecule type" value="Genomic_DNA"/>
</dbReference>
<keyword evidence="17 20" id="KW-1208">Phospholipid metabolism</keyword>
<comment type="cofactor">
    <cofactor evidence="1 20">
        <name>Mg(2+)</name>
        <dbReference type="ChEBI" id="CHEBI:18420"/>
    </cofactor>
</comment>
<evidence type="ECO:0000256" key="10">
    <source>
        <dbReference type="ARBA" id="ARBA00022695"/>
    </source>
</evidence>
<dbReference type="Pfam" id="PF09139">
    <property type="entry name" value="Tam41_Mmp37"/>
    <property type="match status" value="1"/>
</dbReference>
<comment type="catalytic activity">
    <reaction evidence="20">
        <text>a 1,2-diacyl-sn-glycero-3-phosphate + CTP + H(+) = a CDP-1,2-diacyl-sn-glycerol + diphosphate</text>
        <dbReference type="Rhea" id="RHEA:16229"/>
        <dbReference type="ChEBI" id="CHEBI:15378"/>
        <dbReference type="ChEBI" id="CHEBI:33019"/>
        <dbReference type="ChEBI" id="CHEBI:37563"/>
        <dbReference type="ChEBI" id="CHEBI:58332"/>
        <dbReference type="ChEBI" id="CHEBI:58608"/>
        <dbReference type="EC" id="2.7.7.41"/>
    </reaction>
</comment>
<evidence type="ECO:0000256" key="15">
    <source>
        <dbReference type="ARBA" id="ARBA00023136"/>
    </source>
</evidence>
<evidence type="ECO:0000256" key="3">
    <source>
        <dbReference type="ARBA" id="ARBA00005119"/>
    </source>
</evidence>
<evidence type="ECO:0000256" key="20">
    <source>
        <dbReference type="PIRNR" id="PIRNR028840"/>
    </source>
</evidence>
<keyword evidence="16 20" id="KW-0594">Phospholipid biosynthesis</keyword>
<name>A0A811JUQ4_9BILA</name>
<sequence>MAERRQVDPDELLELIECLPLEFVEYAFAYGSGAIQQQDEKKEDKMVDFIIVTKDTQHFHELNLDRNRPHYSSIGFLGASKLCSYQRYFAARLFYNTRVKSCGRMIKYGVIDTEDLKEDLLEWRWLYAAGRLHKPVLDVISPLKSLQKALDENRRSALQIALLQLDESFTLTELLRTITAISYNGDFRMKFGEDRSKINKLVDGAFEEFCEIYLPLLQADPRVQCKKEGFEHDLSTPAIYHRLQLLPFNVLKKLSAHYYAGRDPRRRDLEEMVFSIAHRHDVCEHAAYVTSQIVARSAIRQTLKNATTAGFRKGFLYSMDKVGKMVKSLR</sequence>
<keyword evidence="9 20" id="KW-0808">Transferase</keyword>
<dbReference type="InterPro" id="IPR015222">
    <property type="entry name" value="Tam41"/>
</dbReference>
<evidence type="ECO:0000256" key="16">
    <source>
        <dbReference type="ARBA" id="ARBA00023209"/>
    </source>
</evidence>
<dbReference type="AlphaFoldDB" id="A0A811JUQ4"/>
<evidence type="ECO:0000256" key="2">
    <source>
        <dbReference type="ARBA" id="ARBA00004443"/>
    </source>
</evidence>
<dbReference type="PANTHER" id="PTHR13619">
    <property type="entry name" value="PHOSPHATIDATE CYTIDYLYLTRANSFERASE, MITOCHONDRIAL"/>
    <property type="match status" value="1"/>
</dbReference>
<evidence type="ECO:0000256" key="13">
    <source>
        <dbReference type="ARBA" id="ARBA00023098"/>
    </source>
</evidence>
<evidence type="ECO:0000256" key="6">
    <source>
        <dbReference type="ARBA" id="ARBA00012487"/>
    </source>
</evidence>
<dbReference type="GO" id="GO:0016024">
    <property type="term" value="P:CDP-diacylglycerol biosynthetic process"/>
    <property type="evidence" value="ECO:0007669"/>
    <property type="project" value="UniProtKB-UniRule"/>
</dbReference>
<keyword evidence="10 20" id="KW-0548">Nucleotidyltransferase</keyword>
<evidence type="ECO:0000256" key="19">
    <source>
        <dbReference type="ARBA" id="ARBA00031502"/>
    </source>
</evidence>
<dbReference type="PIRSF" id="PIRSF028840">
    <property type="entry name" value="Mmp37"/>
    <property type="match status" value="1"/>
</dbReference>
<dbReference type="OrthoDB" id="341477at2759"/>